<evidence type="ECO:0000259" key="2">
    <source>
        <dbReference type="Pfam" id="PF07687"/>
    </source>
</evidence>
<dbReference type="InterPro" id="IPR011650">
    <property type="entry name" value="Peptidase_M20_dimer"/>
</dbReference>
<dbReference type="STRING" id="185761.SAMN05660282_00714"/>
<keyword evidence="1 3" id="KW-0378">Hydrolase</keyword>
<dbReference type="NCBIfam" id="TIGR01891">
    <property type="entry name" value="amidohydrolases"/>
    <property type="match status" value="1"/>
</dbReference>
<organism evidence="3 4">
    <name type="scientific">Corynebacterium spheniscorum</name>
    <dbReference type="NCBI Taxonomy" id="185761"/>
    <lineage>
        <taxon>Bacteria</taxon>
        <taxon>Bacillati</taxon>
        <taxon>Actinomycetota</taxon>
        <taxon>Actinomycetes</taxon>
        <taxon>Mycobacteriales</taxon>
        <taxon>Corynebacteriaceae</taxon>
        <taxon>Corynebacterium</taxon>
    </lineage>
</organism>
<dbReference type="InterPro" id="IPR017439">
    <property type="entry name" value="Amidohydrolase"/>
</dbReference>
<dbReference type="PANTHER" id="PTHR11014:SF63">
    <property type="entry name" value="METALLOPEPTIDASE, PUTATIVE (AFU_ORTHOLOGUE AFUA_6G09600)-RELATED"/>
    <property type="match status" value="1"/>
</dbReference>
<protein>
    <submittedName>
        <fullName evidence="3">Hippurate hydrolase</fullName>
    </submittedName>
</protein>
<feature type="domain" description="Peptidase M20 dimerisation" evidence="2">
    <location>
        <begin position="215"/>
        <end position="310"/>
    </location>
</feature>
<dbReference type="RefSeq" id="WP_092284484.1">
    <property type="nucleotide sequence ID" value="NZ_FOPJ01000003.1"/>
</dbReference>
<proteinExistence type="predicted"/>
<evidence type="ECO:0000256" key="1">
    <source>
        <dbReference type="ARBA" id="ARBA00022801"/>
    </source>
</evidence>
<dbReference type="Gene3D" id="3.30.70.360">
    <property type="match status" value="1"/>
</dbReference>
<dbReference type="FunFam" id="3.30.70.360:FF:000001">
    <property type="entry name" value="N-acetyldiaminopimelate deacetylase"/>
    <property type="match status" value="1"/>
</dbReference>
<evidence type="ECO:0000313" key="3">
    <source>
        <dbReference type="EMBL" id="SFG37617.1"/>
    </source>
</evidence>
<dbReference type="SUPFAM" id="SSF55031">
    <property type="entry name" value="Bacterial exopeptidase dimerisation domain"/>
    <property type="match status" value="1"/>
</dbReference>
<dbReference type="Pfam" id="PF01546">
    <property type="entry name" value="Peptidase_M20"/>
    <property type="match status" value="1"/>
</dbReference>
<dbReference type="Pfam" id="PF07687">
    <property type="entry name" value="M20_dimer"/>
    <property type="match status" value="1"/>
</dbReference>
<reference evidence="3 4" key="1">
    <citation type="submission" date="2016-10" db="EMBL/GenBank/DDBJ databases">
        <authorList>
            <person name="de Groot N.N."/>
        </authorList>
    </citation>
    <scope>NUCLEOTIDE SEQUENCE [LARGE SCALE GENOMIC DNA]</scope>
    <source>
        <strain>J11</strain>
        <strain evidence="4">PG 39</strain>
    </source>
</reference>
<name>A0A1I2RG81_9CORY</name>
<dbReference type="Proteomes" id="UP000199065">
    <property type="component" value="Unassembled WGS sequence"/>
</dbReference>
<dbReference type="Gene3D" id="3.40.630.10">
    <property type="entry name" value="Zn peptidases"/>
    <property type="match status" value="1"/>
</dbReference>
<dbReference type="SUPFAM" id="SSF53187">
    <property type="entry name" value="Zn-dependent exopeptidases"/>
    <property type="match status" value="1"/>
</dbReference>
<dbReference type="OrthoDB" id="9777385at2"/>
<keyword evidence="4" id="KW-1185">Reference proteome</keyword>
<accession>A0A1I2RG81</accession>
<dbReference type="PANTHER" id="PTHR11014">
    <property type="entry name" value="PEPTIDASE M20 FAMILY MEMBER"/>
    <property type="match status" value="1"/>
</dbReference>
<dbReference type="GO" id="GO:0050118">
    <property type="term" value="F:N-acetyldiaminopimelate deacetylase activity"/>
    <property type="evidence" value="ECO:0007669"/>
    <property type="project" value="UniProtKB-ARBA"/>
</dbReference>
<evidence type="ECO:0000313" key="4">
    <source>
        <dbReference type="Proteomes" id="UP000199065"/>
    </source>
</evidence>
<dbReference type="InterPro" id="IPR036264">
    <property type="entry name" value="Bact_exopeptidase_dim_dom"/>
</dbReference>
<dbReference type="AlphaFoldDB" id="A0A1I2RG81"/>
<sequence length="433" mass="46839">MTTTRPTDAEPLSNHSAQDIAAALETYHPQWDFLREFYQDLHTHPELSTFEKRTASQIRAALSELECDVIPDVGGYGILAIFRNGEGPTVLMRADFDALPVEETSGLPYASTITMADHRGVECPVMHACGHDMHTTGLLGTAQILDSMREHWSGTFIALFQPAEELGNGAEAMVADGLTELIPRPDVCLAQHIIPGRAGQVMSTPGPVFAACDSIRITITGRSAHGSMPQASIDPTIIAAMIVLRLQAIVAREIGTAAPAVISVGTLKAGDTHNTIPGTAELVLNTRSFSEEIRNRLNKAIQRVVRAECEASGCQVDPTFEYFGSAAAVTNSAEVHHHIRPVFDQVFAEDSIDADPSYASEDFSEIPKAWGVPYSYWVVGCTDRELWEHAQASGAVDKLVPTNHTGDFVPEYEPTITALCKAGTAGALSYLWR</sequence>
<dbReference type="EMBL" id="FOPJ01000003">
    <property type="protein sequence ID" value="SFG37617.1"/>
    <property type="molecule type" value="Genomic_DNA"/>
</dbReference>
<gene>
    <name evidence="3" type="ORF">SAMN05660282_00714</name>
</gene>
<dbReference type="GO" id="GO:0019877">
    <property type="term" value="P:diaminopimelate biosynthetic process"/>
    <property type="evidence" value="ECO:0007669"/>
    <property type="project" value="UniProtKB-ARBA"/>
</dbReference>
<dbReference type="InterPro" id="IPR002933">
    <property type="entry name" value="Peptidase_M20"/>
</dbReference>